<evidence type="ECO:0000313" key="1">
    <source>
        <dbReference type="EMBL" id="CUH75493.1"/>
    </source>
</evidence>
<name>A0A0P1GMW5_9RHOB</name>
<dbReference type="EMBL" id="CYSD01000012">
    <property type="protein sequence ID" value="CUH75493.1"/>
    <property type="molecule type" value="Genomic_DNA"/>
</dbReference>
<organism evidence="1 2">
    <name type="scientific">Tritonibacter multivorans</name>
    <dbReference type="NCBI Taxonomy" id="928856"/>
    <lineage>
        <taxon>Bacteria</taxon>
        <taxon>Pseudomonadati</taxon>
        <taxon>Pseudomonadota</taxon>
        <taxon>Alphaproteobacteria</taxon>
        <taxon>Rhodobacterales</taxon>
        <taxon>Paracoccaceae</taxon>
        <taxon>Tritonibacter</taxon>
    </lineage>
</organism>
<reference evidence="1 2" key="1">
    <citation type="submission" date="2015-09" db="EMBL/GenBank/DDBJ databases">
        <authorList>
            <consortium name="Swine Surveillance"/>
        </authorList>
    </citation>
    <scope>NUCLEOTIDE SEQUENCE [LARGE SCALE GENOMIC DNA]</scope>
    <source>
        <strain evidence="1 2">CECT 7557</strain>
    </source>
</reference>
<dbReference type="STRING" id="928856.SAMN04488049_103371"/>
<evidence type="ECO:0008006" key="3">
    <source>
        <dbReference type="Google" id="ProtNLM"/>
    </source>
</evidence>
<dbReference type="AlphaFoldDB" id="A0A0P1GMW5"/>
<sequence>MTTPRYVPDMRVLISFLLMVWALPVGAQDRRASHCIALVENTPGIEMIHTASWQDPLTDEFTVRLHYIAHASFLLQTAGGLSVVTDYTGFLGSTDLVPDVVTMNHAHSTHWTERPDPRIPHVLPGWGDFGVGIDHHLDLGEMLVRNVSTDIRSSFSGVEANGNSIFVFEVAGLCIGHLGHLHHVPTPEQFAALGRLDVVMAAVDGGTTLPLPDMIKVLERLRSSIVIPMHWFSGQALERFLTEIGNDFPIQRVGRPSVEISLRDLPSRPTVVVLTPAYLTAAQ</sequence>
<accession>A0A0P1GMW5</accession>
<keyword evidence="2" id="KW-1185">Reference proteome</keyword>
<gene>
    <name evidence="1" type="ORF">TRM7557_00414</name>
</gene>
<evidence type="ECO:0000313" key="2">
    <source>
        <dbReference type="Proteomes" id="UP000052022"/>
    </source>
</evidence>
<dbReference type="SUPFAM" id="SSF56281">
    <property type="entry name" value="Metallo-hydrolase/oxidoreductase"/>
    <property type="match status" value="1"/>
</dbReference>
<dbReference type="Proteomes" id="UP000052022">
    <property type="component" value="Unassembled WGS sequence"/>
</dbReference>
<proteinExistence type="predicted"/>
<dbReference type="PANTHER" id="PTHR39189:SF1">
    <property type="entry name" value="UPF0173 METAL-DEPENDENT HYDROLASE YTKL"/>
    <property type="match status" value="1"/>
</dbReference>
<dbReference type="Pfam" id="PF13483">
    <property type="entry name" value="Lactamase_B_3"/>
    <property type="match status" value="1"/>
</dbReference>
<protein>
    <recommendedName>
        <fullName evidence="3">Metal-dependent hydrolase</fullName>
    </recommendedName>
</protein>
<dbReference type="PANTHER" id="PTHR39189">
    <property type="entry name" value="UPF0173 METAL-DEPENDENT HYDROLASE YTKL"/>
    <property type="match status" value="1"/>
</dbReference>
<dbReference type="InterPro" id="IPR036866">
    <property type="entry name" value="RibonucZ/Hydroxyglut_hydro"/>
</dbReference>
<dbReference type="Gene3D" id="3.60.15.10">
    <property type="entry name" value="Ribonuclease Z/Hydroxyacylglutathione hydrolase-like"/>
    <property type="match status" value="1"/>
</dbReference>